<protein>
    <submittedName>
        <fullName evidence="1">Uncharacterized protein</fullName>
    </submittedName>
</protein>
<dbReference type="RefSeq" id="WP_413266103.1">
    <property type="nucleotide sequence ID" value="NZ_JBHFNR010000201.1"/>
</dbReference>
<gene>
    <name evidence="1" type="ORF">ACE1CI_26485</name>
</gene>
<name>A0ABV4XXL7_9CYAN</name>
<dbReference type="EMBL" id="JBHFNR010000201">
    <property type="protein sequence ID" value="MFB2896475.1"/>
    <property type="molecule type" value="Genomic_DNA"/>
</dbReference>
<evidence type="ECO:0000313" key="1">
    <source>
        <dbReference type="EMBL" id="MFB2896475.1"/>
    </source>
</evidence>
<comment type="caution">
    <text evidence="1">The sequence shown here is derived from an EMBL/GenBank/DDBJ whole genome shotgun (WGS) entry which is preliminary data.</text>
</comment>
<proteinExistence type="predicted"/>
<organism evidence="1 2">
    <name type="scientific">Floridaenema flaviceps BLCC-F50</name>
    <dbReference type="NCBI Taxonomy" id="3153642"/>
    <lineage>
        <taxon>Bacteria</taxon>
        <taxon>Bacillati</taxon>
        <taxon>Cyanobacteriota</taxon>
        <taxon>Cyanophyceae</taxon>
        <taxon>Oscillatoriophycideae</taxon>
        <taxon>Aerosakkonematales</taxon>
        <taxon>Aerosakkonemataceae</taxon>
        <taxon>Floridanema</taxon>
        <taxon>Floridanema flaviceps</taxon>
    </lineage>
</organism>
<reference evidence="1 2" key="1">
    <citation type="submission" date="2024-09" db="EMBL/GenBank/DDBJ databases">
        <title>Floridaenema gen nov. (Aerosakkonemataceae, Aerosakkonematales ord. nov., Cyanobacteria) from benthic tropical and subtropical fresh waters, with the description of four new species.</title>
        <authorList>
            <person name="Moretto J.A."/>
            <person name="Berthold D.E."/>
            <person name="Lefler F.W."/>
            <person name="Huang I.-S."/>
            <person name="Laughinghouse H. IV."/>
        </authorList>
    </citation>
    <scope>NUCLEOTIDE SEQUENCE [LARGE SCALE GENOMIC DNA]</scope>
    <source>
        <strain evidence="1 2">BLCC-F50</strain>
    </source>
</reference>
<sequence length="148" mass="17499">MLSHWSLILSSTQEQFISSPPYRIGEKLLADLAKREIAKFLGIAESLIKEVKNWLYVIFVHRLDKGGQFISYRKIERWRNAVACQIQKCVSLEELQQLANAIRRDWKKHQKQYDDVVLRFIEKIWDQRRKVIMQDLNQECSLASLPAL</sequence>
<evidence type="ECO:0000313" key="2">
    <source>
        <dbReference type="Proteomes" id="UP001576784"/>
    </source>
</evidence>
<dbReference type="Proteomes" id="UP001576784">
    <property type="component" value="Unassembled WGS sequence"/>
</dbReference>
<keyword evidence="2" id="KW-1185">Reference proteome</keyword>
<accession>A0ABV4XXL7</accession>